<dbReference type="OrthoDB" id="3783050at2759"/>
<feature type="transmembrane region" description="Helical" evidence="2">
    <location>
        <begin position="210"/>
        <end position="232"/>
    </location>
</feature>
<evidence type="ECO:0000313" key="4">
    <source>
        <dbReference type="Proteomes" id="UP001152607"/>
    </source>
</evidence>
<dbReference type="EMBL" id="CAOQHR010000005">
    <property type="protein sequence ID" value="CAI6335051.1"/>
    <property type="molecule type" value="Genomic_DNA"/>
</dbReference>
<feature type="transmembrane region" description="Helical" evidence="2">
    <location>
        <begin position="39"/>
        <end position="62"/>
    </location>
</feature>
<organism evidence="3 4">
    <name type="scientific">Periconia digitata</name>
    <dbReference type="NCBI Taxonomy" id="1303443"/>
    <lineage>
        <taxon>Eukaryota</taxon>
        <taxon>Fungi</taxon>
        <taxon>Dikarya</taxon>
        <taxon>Ascomycota</taxon>
        <taxon>Pezizomycotina</taxon>
        <taxon>Dothideomycetes</taxon>
        <taxon>Pleosporomycetidae</taxon>
        <taxon>Pleosporales</taxon>
        <taxon>Massarineae</taxon>
        <taxon>Periconiaceae</taxon>
        <taxon>Periconia</taxon>
    </lineage>
</organism>
<keyword evidence="2" id="KW-0472">Membrane</keyword>
<feature type="transmembrane region" description="Helical" evidence="2">
    <location>
        <begin position="111"/>
        <end position="134"/>
    </location>
</feature>
<feature type="region of interest" description="Disordered" evidence="1">
    <location>
        <begin position="1"/>
        <end position="21"/>
    </location>
</feature>
<dbReference type="Proteomes" id="UP001152607">
    <property type="component" value="Unassembled WGS sequence"/>
</dbReference>
<comment type="caution">
    <text evidence="3">The sequence shown here is derived from an EMBL/GenBank/DDBJ whole genome shotgun (WGS) entry which is preliminary data.</text>
</comment>
<accession>A0A9W4UHM9</accession>
<feature type="transmembrane region" description="Helical" evidence="2">
    <location>
        <begin position="155"/>
        <end position="180"/>
    </location>
</feature>
<feature type="transmembrane region" description="Helical" evidence="2">
    <location>
        <begin position="244"/>
        <end position="261"/>
    </location>
</feature>
<dbReference type="AlphaFoldDB" id="A0A9W4UHM9"/>
<keyword evidence="2" id="KW-1133">Transmembrane helix</keyword>
<evidence type="ECO:0000313" key="3">
    <source>
        <dbReference type="EMBL" id="CAI6335051.1"/>
    </source>
</evidence>
<sequence length="367" mass="40284">MAPRRGGSSGGGSSSSGGLDSSPACPGAFTGYRGFGTTIVIFVGVVLFCFFTLLVHIGLCCVRKRHRGLSTKKLLGPIYITALSFMLFSWILTIITVVLAECGVSAYMTPLYLSIVYSLFFRLGTFLLLCVVVWSINSMLRERLSRKGQLGIHKMVPIALLAIMGVLTAVYIGISSYLVWASGQFDSDGYDGYRLRTQKLRLVLPKLYQAYVALYIVSLAVGYGLALHSIFALRSRVRTPVSDLILWTSIIFATLILSSIFDISGYSTSMRFNVSQVTGDALYYVENLFQILGFAAILFLAKCRSWELATIGGTDVNVTSDMGQYPYDAAQQQQGYYPQTYQTTQHSGYNQAPNEMPAAAPVQGYVR</sequence>
<proteinExistence type="predicted"/>
<keyword evidence="4" id="KW-1185">Reference proteome</keyword>
<gene>
    <name evidence="3" type="ORF">PDIGIT_LOCUS8127</name>
</gene>
<evidence type="ECO:0000256" key="2">
    <source>
        <dbReference type="SAM" id="Phobius"/>
    </source>
</evidence>
<feature type="transmembrane region" description="Helical" evidence="2">
    <location>
        <begin position="281"/>
        <end position="301"/>
    </location>
</feature>
<evidence type="ECO:0000256" key="1">
    <source>
        <dbReference type="SAM" id="MobiDB-lite"/>
    </source>
</evidence>
<name>A0A9W4UHM9_9PLEO</name>
<protein>
    <submittedName>
        <fullName evidence="3">Uncharacterized protein</fullName>
    </submittedName>
</protein>
<keyword evidence="2" id="KW-0812">Transmembrane</keyword>
<feature type="transmembrane region" description="Helical" evidence="2">
    <location>
        <begin position="74"/>
        <end position="99"/>
    </location>
</feature>
<reference evidence="3" key="1">
    <citation type="submission" date="2023-01" db="EMBL/GenBank/DDBJ databases">
        <authorList>
            <person name="Van Ghelder C."/>
            <person name="Rancurel C."/>
        </authorList>
    </citation>
    <scope>NUCLEOTIDE SEQUENCE</scope>
    <source>
        <strain evidence="3">CNCM I-4278</strain>
    </source>
</reference>